<keyword evidence="1" id="KW-0472">Membrane</keyword>
<comment type="caution">
    <text evidence="2">The sequence shown here is derived from an EMBL/GenBank/DDBJ whole genome shotgun (WGS) entry which is preliminary data.</text>
</comment>
<name>A0A179SFT4_9HYPH</name>
<gene>
    <name evidence="2" type="ORF">A5481_10710</name>
</gene>
<organism evidence="2 3">
    <name type="scientific">Methylobacterium platani</name>
    <dbReference type="NCBI Taxonomy" id="427683"/>
    <lineage>
        <taxon>Bacteria</taxon>
        <taxon>Pseudomonadati</taxon>
        <taxon>Pseudomonadota</taxon>
        <taxon>Alphaproteobacteria</taxon>
        <taxon>Hyphomicrobiales</taxon>
        <taxon>Methylobacteriaceae</taxon>
        <taxon>Methylobacterium</taxon>
    </lineage>
</organism>
<dbReference type="EMBL" id="LWHQ01000017">
    <property type="protein sequence ID" value="OAS25364.1"/>
    <property type="molecule type" value="Genomic_DNA"/>
</dbReference>
<protein>
    <recommendedName>
        <fullName evidence="4">TIGR02186 family protein</fullName>
    </recommendedName>
</protein>
<sequence>MRAVPAPSRGALMRAVPAPSRGALMRAMLALLLAVLAFGPAQAESLVVSLSFNRLAVTSTYAGTSVAVFGAIERDAQAAARSGAYDVVVTIRGPRQSLTVREKEALGPVWVNRDQQKFAEVPSFLAVLSSRPLPEIADAATRRRLRLGLAAIVAAPDLTLAAPTPDDPFREALLRLRRRERLFTESEAGVRFLAPAVFRATAPLPATAPVGAYDVEVVLLAGGVPLARHDARFDLVKSGIEQGIATIARDWSLAYGLAAGALALISGWLASVIFRRD</sequence>
<proteinExistence type="predicted"/>
<accession>A0A179SFT4</accession>
<evidence type="ECO:0000313" key="2">
    <source>
        <dbReference type="EMBL" id="OAS25364.1"/>
    </source>
</evidence>
<dbReference type="Proteomes" id="UP000078316">
    <property type="component" value="Unassembled WGS sequence"/>
</dbReference>
<keyword evidence="1" id="KW-1133">Transmembrane helix</keyword>
<dbReference type="Pfam" id="PF09608">
    <property type="entry name" value="Alph_Pro_TM"/>
    <property type="match status" value="1"/>
</dbReference>
<evidence type="ECO:0000313" key="3">
    <source>
        <dbReference type="Proteomes" id="UP000078316"/>
    </source>
</evidence>
<evidence type="ECO:0008006" key="4">
    <source>
        <dbReference type="Google" id="ProtNLM"/>
    </source>
</evidence>
<dbReference type="AlphaFoldDB" id="A0A179SFT4"/>
<feature type="transmembrane region" description="Helical" evidence="1">
    <location>
        <begin position="253"/>
        <end position="274"/>
    </location>
</feature>
<keyword evidence="1" id="KW-0812">Transmembrane</keyword>
<evidence type="ECO:0000256" key="1">
    <source>
        <dbReference type="SAM" id="Phobius"/>
    </source>
</evidence>
<dbReference type="InterPro" id="IPR019088">
    <property type="entry name" value="CHP02186-rel_TM"/>
</dbReference>
<reference evidence="2 3" key="1">
    <citation type="submission" date="2016-04" db="EMBL/GenBank/DDBJ databases">
        <authorList>
            <person name="Evans L.H."/>
            <person name="Alamgir A."/>
            <person name="Owens N."/>
            <person name="Weber N.D."/>
            <person name="Virtaneva K."/>
            <person name="Barbian K."/>
            <person name="Babar A."/>
            <person name="Rosenke K."/>
        </authorList>
    </citation>
    <scope>NUCLEOTIDE SEQUENCE [LARGE SCALE GENOMIC DNA]</scope>
    <source>
        <strain evidence="2 3">PMB02</strain>
    </source>
</reference>
<dbReference type="STRING" id="427683.A5481_10710"/>